<dbReference type="Proteomes" id="UP000729402">
    <property type="component" value="Unassembled WGS sequence"/>
</dbReference>
<dbReference type="AlphaFoldDB" id="A0A8J5TGR1"/>
<evidence type="ECO:0000313" key="2">
    <source>
        <dbReference type="EMBL" id="KAG8081459.1"/>
    </source>
</evidence>
<dbReference type="EMBL" id="JAAALK010000282">
    <property type="protein sequence ID" value="KAG8081459.1"/>
    <property type="molecule type" value="Genomic_DNA"/>
</dbReference>
<reference evidence="2" key="2">
    <citation type="submission" date="2021-02" db="EMBL/GenBank/DDBJ databases">
        <authorList>
            <person name="Kimball J.A."/>
            <person name="Haas M.W."/>
            <person name="Macchietto M."/>
            <person name="Kono T."/>
            <person name="Duquette J."/>
            <person name="Shao M."/>
        </authorList>
    </citation>
    <scope>NUCLEOTIDE SEQUENCE</scope>
    <source>
        <tissue evidence="2">Fresh leaf tissue</tissue>
    </source>
</reference>
<organism evidence="2 3">
    <name type="scientific">Zizania palustris</name>
    <name type="common">Northern wild rice</name>
    <dbReference type="NCBI Taxonomy" id="103762"/>
    <lineage>
        <taxon>Eukaryota</taxon>
        <taxon>Viridiplantae</taxon>
        <taxon>Streptophyta</taxon>
        <taxon>Embryophyta</taxon>
        <taxon>Tracheophyta</taxon>
        <taxon>Spermatophyta</taxon>
        <taxon>Magnoliopsida</taxon>
        <taxon>Liliopsida</taxon>
        <taxon>Poales</taxon>
        <taxon>Poaceae</taxon>
        <taxon>BOP clade</taxon>
        <taxon>Oryzoideae</taxon>
        <taxon>Oryzeae</taxon>
        <taxon>Zizaniinae</taxon>
        <taxon>Zizania</taxon>
    </lineage>
</organism>
<feature type="region of interest" description="Disordered" evidence="1">
    <location>
        <begin position="1"/>
        <end position="28"/>
    </location>
</feature>
<comment type="caution">
    <text evidence="2">The sequence shown here is derived from an EMBL/GenBank/DDBJ whole genome shotgun (WGS) entry which is preliminary data.</text>
</comment>
<sequence length="82" mass="9324">MKDPHLHNPMDLRPMMAPEPTKDPHHRSIVGLTDTNKDMDRLASLEALHEDTLLLMGQQQEMAELQQEVAELLLLEVVVMVS</sequence>
<proteinExistence type="predicted"/>
<accession>A0A8J5TGR1</accession>
<name>A0A8J5TGR1_ZIZPA</name>
<gene>
    <name evidence="2" type="ORF">GUJ93_ZPchr0007g4635</name>
</gene>
<evidence type="ECO:0000313" key="3">
    <source>
        <dbReference type="Proteomes" id="UP000729402"/>
    </source>
</evidence>
<evidence type="ECO:0000256" key="1">
    <source>
        <dbReference type="SAM" id="MobiDB-lite"/>
    </source>
</evidence>
<feature type="compositionally biased region" description="Basic and acidic residues" evidence="1">
    <location>
        <begin position="1"/>
        <end position="10"/>
    </location>
</feature>
<protein>
    <submittedName>
        <fullName evidence="2">Uncharacterized protein</fullName>
    </submittedName>
</protein>
<reference evidence="2" key="1">
    <citation type="journal article" date="2021" name="bioRxiv">
        <title>Whole Genome Assembly and Annotation of Northern Wild Rice, Zizania palustris L., Supports a Whole Genome Duplication in the Zizania Genus.</title>
        <authorList>
            <person name="Haas M."/>
            <person name="Kono T."/>
            <person name="Macchietto M."/>
            <person name="Millas R."/>
            <person name="McGilp L."/>
            <person name="Shao M."/>
            <person name="Duquette J."/>
            <person name="Hirsch C.N."/>
            <person name="Kimball J."/>
        </authorList>
    </citation>
    <scope>NUCLEOTIDE SEQUENCE</scope>
    <source>
        <tissue evidence="2">Fresh leaf tissue</tissue>
    </source>
</reference>
<keyword evidence="3" id="KW-1185">Reference proteome</keyword>